<dbReference type="Proteomes" id="UP001501444">
    <property type="component" value="Unassembled WGS sequence"/>
</dbReference>
<dbReference type="Gene3D" id="3.30.70.270">
    <property type="match status" value="1"/>
</dbReference>
<evidence type="ECO:0000313" key="4">
    <source>
        <dbReference type="Proteomes" id="UP001501444"/>
    </source>
</evidence>
<dbReference type="NCBIfam" id="TIGR00254">
    <property type="entry name" value="GGDEF"/>
    <property type="match status" value="1"/>
</dbReference>
<dbReference type="PANTHER" id="PTHR46663">
    <property type="entry name" value="DIGUANYLATE CYCLASE DGCT-RELATED"/>
    <property type="match status" value="1"/>
</dbReference>
<accession>A0ABN3I433</accession>
<dbReference type="InterPro" id="IPR000160">
    <property type="entry name" value="GGDEF_dom"/>
</dbReference>
<feature type="domain" description="GGDEF" evidence="2">
    <location>
        <begin position="243"/>
        <end position="374"/>
    </location>
</feature>
<keyword evidence="1" id="KW-1133">Transmembrane helix</keyword>
<dbReference type="SMART" id="SM00267">
    <property type="entry name" value="GGDEF"/>
    <property type="match status" value="1"/>
</dbReference>
<dbReference type="InterPro" id="IPR052163">
    <property type="entry name" value="DGC-Regulatory_Protein"/>
</dbReference>
<organism evidence="3 4">
    <name type="scientific">Dactylosporangium salmoneum</name>
    <dbReference type="NCBI Taxonomy" id="53361"/>
    <lineage>
        <taxon>Bacteria</taxon>
        <taxon>Bacillati</taxon>
        <taxon>Actinomycetota</taxon>
        <taxon>Actinomycetes</taxon>
        <taxon>Micromonosporales</taxon>
        <taxon>Micromonosporaceae</taxon>
        <taxon>Dactylosporangium</taxon>
    </lineage>
</organism>
<reference evidence="3 4" key="1">
    <citation type="journal article" date="2019" name="Int. J. Syst. Evol. Microbiol.">
        <title>The Global Catalogue of Microorganisms (GCM) 10K type strain sequencing project: providing services to taxonomists for standard genome sequencing and annotation.</title>
        <authorList>
            <consortium name="The Broad Institute Genomics Platform"/>
            <consortium name="The Broad Institute Genome Sequencing Center for Infectious Disease"/>
            <person name="Wu L."/>
            <person name="Ma J."/>
        </authorList>
    </citation>
    <scope>NUCLEOTIDE SEQUENCE [LARGE SCALE GENOMIC DNA]</scope>
    <source>
        <strain evidence="3 4">JCM 3272</strain>
    </source>
</reference>
<evidence type="ECO:0000256" key="1">
    <source>
        <dbReference type="SAM" id="Phobius"/>
    </source>
</evidence>
<dbReference type="CDD" id="cd01949">
    <property type="entry name" value="GGDEF"/>
    <property type="match status" value="1"/>
</dbReference>
<dbReference type="InterPro" id="IPR043128">
    <property type="entry name" value="Rev_trsase/Diguanyl_cyclase"/>
</dbReference>
<proteinExistence type="predicted"/>
<keyword evidence="4" id="KW-1185">Reference proteome</keyword>
<feature type="transmembrane region" description="Helical" evidence="1">
    <location>
        <begin position="161"/>
        <end position="182"/>
    </location>
</feature>
<protein>
    <recommendedName>
        <fullName evidence="2">GGDEF domain-containing protein</fullName>
    </recommendedName>
</protein>
<gene>
    <name evidence="3" type="ORF">GCM10010170_106990</name>
</gene>
<keyword evidence="1" id="KW-0812">Transmembrane</keyword>
<evidence type="ECO:0000259" key="2">
    <source>
        <dbReference type="PROSITE" id="PS50887"/>
    </source>
</evidence>
<dbReference type="Pfam" id="PF00990">
    <property type="entry name" value="GGDEF"/>
    <property type="match status" value="1"/>
</dbReference>
<dbReference type="SUPFAM" id="SSF55073">
    <property type="entry name" value="Nucleotide cyclase"/>
    <property type="match status" value="1"/>
</dbReference>
<dbReference type="PANTHER" id="PTHR46663:SF2">
    <property type="entry name" value="GGDEF DOMAIN-CONTAINING PROTEIN"/>
    <property type="match status" value="1"/>
</dbReference>
<dbReference type="RefSeq" id="WP_344620487.1">
    <property type="nucleotide sequence ID" value="NZ_BAAARV010000137.1"/>
</dbReference>
<comment type="caution">
    <text evidence="3">The sequence shown here is derived from an EMBL/GenBank/DDBJ whole genome shotgun (WGS) entry which is preliminary data.</text>
</comment>
<evidence type="ECO:0000313" key="3">
    <source>
        <dbReference type="EMBL" id="GAA2393738.1"/>
    </source>
</evidence>
<sequence length="380" mass="40850">MHKGGPDWLRWRWPRVVAIAVFLLGGVALANIRLHGESRQHEVTRARLSELNMMLHEESSLQWKTLADRNSPVTVARDLGTLRARERDILQSLEGAGDLGQQVDRYHAVLDEELGLLGVGKTTEAKALEQRETNPRFAQLNLSLQRLAQQAVDAADRANGFANLAVVLAMVAAVAAIGILVYRFEREHRASQRADEEMLRQQRIALDTLAEHEALVRYQASHDPLTGLPNRRALNELFDDGAAPAALLLVDLDNFKPVNDNLGHAAGDELLVSVAARLLAAAGPDDTVVRLGGDEFAVVVATGDTAEGVRVAKAVVAALAAPFDVAGSQVRIGASVGVAPADGKTGGGELLRRADQAMYCIKQAGKGGYEVFRRPTLAAA</sequence>
<dbReference type="InterPro" id="IPR029787">
    <property type="entry name" value="Nucleotide_cyclase"/>
</dbReference>
<dbReference type="EMBL" id="BAAARV010000137">
    <property type="protein sequence ID" value="GAA2393738.1"/>
    <property type="molecule type" value="Genomic_DNA"/>
</dbReference>
<dbReference type="PROSITE" id="PS50887">
    <property type="entry name" value="GGDEF"/>
    <property type="match status" value="1"/>
</dbReference>
<keyword evidence="1" id="KW-0472">Membrane</keyword>
<name>A0ABN3I433_9ACTN</name>